<dbReference type="AlphaFoldDB" id="A0A162MHY5"/>
<dbReference type="InterPro" id="IPR055729">
    <property type="entry name" value="DUF7305"/>
</dbReference>
<name>A0A162MHY5_9FIRM</name>
<proteinExistence type="predicted"/>
<dbReference type="OrthoDB" id="1729963at2"/>
<dbReference type="Pfam" id="PF23981">
    <property type="entry name" value="DUF7305"/>
    <property type="match status" value="1"/>
</dbReference>
<dbReference type="Proteomes" id="UP000075737">
    <property type="component" value="Unassembled WGS sequence"/>
</dbReference>
<evidence type="ECO:0000256" key="1">
    <source>
        <dbReference type="SAM" id="Phobius"/>
    </source>
</evidence>
<keyword evidence="1" id="KW-0812">Transmembrane</keyword>
<reference evidence="3 4" key="1">
    <citation type="submission" date="2015-12" db="EMBL/GenBank/DDBJ databases">
        <title>Draft genome of Thermovenabulum gondwanense isolated from a red thermophilic microbial mat colonisisng an outflow channel of a bore well.</title>
        <authorList>
            <person name="Patel B.K."/>
        </authorList>
    </citation>
    <scope>NUCLEOTIDE SEQUENCE [LARGE SCALE GENOMIC DNA]</scope>
    <source>
        <strain evidence="3 4">R270</strain>
    </source>
</reference>
<feature type="transmembrane region" description="Helical" evidence="1">
    <location>
        <begin position="16"/>
        <end position="36"/>
    </location>
</feature>
<keyword evidence="4" id="KW-1185">Reference proteome</keyword>
<organism evidence="3 4">
    <name type="scientific">Thermovenabulum gondwanense</name>
    <dbReference type="NCBI Taxonomy" id="520767"/>
    <lineage>
        <taxon>Bacteria</taxon>
        <taxon>Bacillati</taxon>
        <taxon>Bacillota</taxon>
        <taxon>Clostridia</taxon>
        <taxon>Thermosediminibacterales</taxon>
        <taxon>Thermosediminibacteraceae</taxon>
        <taxon>Thermovenabulum</taxon>
    </lineage>
</organism>
<comment type="caution">
    <text evidence="3">The sequence shown here is derived from an EMBL/GenBank/DDBJ whole genome shotgun (WGS) entry which is preliminary data.</text>
</comment>
<keyword evidence="1" id="KW-1133">Transmembrane helix</keyword>
<evidence type="ECO:0000313" key="3">
    <source>
        <dbReference type="EMBL" id="KYO66111.1"/>
    </source>
</evidence>
<dbReference type="STRING" id="520767.ATZ99_13030"/>
<accession>A0A162MHY5</accession>
<dbReference type="RefSeq" id="WP_068748427.1">
    <property type="nucleotide sequence ID" value="NZ_LOHZ01000030.1"/>
</dbReference>
<evidence type="ECO:0000313" key="4">
    <source>
        <dbReference type="Proteomes" id="UP000075737"/>
    </source>
</evidence>
<feature type="domain" description="DUF7305" evidence="2">
    <location>
        <begin position="288"/>
        <end position="399"/>
    </location>
</feature>
<evidence type="ECO:0000259" key="2">
    <source>
        <dbReference type="Pfam" id="PF23981"/>
    </source>
</evidence>
<keyword evidence="1" id="KW-0472">Membrane</keyword>
<sequence length="426" mass="46352">MGFYKYFNKILKENKGAVLVTVLLTGTVLIMLGIALSEFSRSDLKASLYYERRVQARYLAEGGLQKALSELKNDPERLQYIISSARGKPNGFVFDSMSVEEGDLKGSFTLKAVLESENRLKIISEGSTGNSKFTAYAYLDVIRSYEAFQKMIFSYSGFSFNGSASLQGDIATLGDVDLKGSFDLNGNLYAKGNVELSGSARVTKSIYSLGNVSLKGSADVYGDIYAKGSITSSGAVLVRGKSYPYYNGDINFSQEMPFPDANFYKSRATSVYEGPYRVTSLAMSGNIIFVDDDVVEVVDNKGNKTTVVHEGDFSADNLQGNGVIYAKGDVELKIVNGNSNGIIIISEKNITVKNSGNIKNALLYAPNGTVDLGTSNFEGCIVARNVESNGSAMIKYSGAFLSMSQYLPQQNPPKINLDYIKKEGMY</sequence>
<dbReference type="EMBL" id="LOHZ01000030">
    <property type="protein sequence ID" value="KYO66111.1"/>
    <property type="molecule type" value="Genomic_DNA"/>
</dbReference>
<protein>
    <recommendedName>
        <fullName evidence="2">DUF7305 domain-containing protein</fullName>
    </recommendedName>
</protein>
<gene>
    <name evidence="3" type="ORF">ATZ99_13030</name>
</gene>